<dbReference type="Proteomes" id="UP000536442">
    <property type="component" value="Unassembled WGS sequence"/>
</dbReference>
<accession>A0A851HXC7</accession>
<protein>
    <submittedName>
        <fullName evidence="1">Uncharacterized protein</fullName>
    </submittedName>
</protein>
<sequence length="349" mass="37746">MPLRTYVNALTSEDSTVLSVPLPRAEAAIHTIHAAGTGDLTLSRRRGSGAVESLLAGVSVSGEWTFPKTLNLEPGDTLLAKGDGLDLVVSAYFTHSPAPMPDLYGPGPQTLIAGNMTDGFFGEVSSGELFSGDDLALILGVTEGVAQNSDAGWLKFAEDNEILFVAKRNFRHSISWDHLYSRGLVYGTDDDGQAPRGTPTNQYTTVERSGNRFAVRLLTGANADPFDDTDPLFFTEDMHQLDIGAGSEWNRLIYRVHQDVPGDPATDGVRADRHGGPQVGENWANYSNSELNIAHGNGYQSWCQEQSTAYSAHRAFRGLSDVASFSRFVGSRTGSIRGWRPALKLIPNN</sequence>
<proteinExistence type="predicted"/>
<reference evidence="1 2" key="1">
    <citation type="submission" date="2020-03" db="EMBL/GenBank/DDBJ databases">
        <title>Metagenomic, metatranscriptomic, and metabolomic analyses revealed the key microbes and metabolic features during the fermentation of ganjang, Korean traditional soy sauce.</title>
        <authorList>
            <person name="Chun B.H."/>
            <person name="Jeon C.O."/>
        </authorList>
    </citation>
    <scope>NUCLEOTIDE SEQUENCE [LARGE SCALE GENOMIC DNA]</scope>
    <source>
        <strain evidence="1 2">KG14</strain>
    </source>
</reference>
<dbReference type="AlphaFoldDB" id="A0A851HXC7"/>
<gene>
    <name evidence="1" type="ORF">HLV39_12470</name>
</gene>
<evidence type="ECO:0000313" key="2">
    <source>
        <dbReference type="Proteomes" id="UP000536442"/>
    </source>
</evidence>
<comment type="caution">
    <text evidence="1">The sequence shown here is derived from an EMBL/GenBank/DDBJ whole genome shotgun (WGS) entry which is preliminary data.</text>
</comment>
<keyword evidence="2" id="KW-1185">Reference proteome</keyword>
<evidence type="ECO:0000313" key="1">
    <source>
        <dbReference type="EMBL" id="NWN92306.1"/>
    </source>
</evidence>
<dbReference type="EMBL" id="JABEVQ010000006">
    <property type="protein sequence ID" value="NWN92306.1"/>
    <property type="molecule type" value="Genomic_DNA"/>
</dbReference>
<name>A0A851HXC7_9GAMM</name>
<organism evidence="1 2">
    <name type="scientific">Marinobacter adhaerens</name>
    <dbReference type="NCBI Taxonomy" id="1033846"/>
    <lineage>
        <taxon>Bacteria</taxon>
        <taxon>Pseudomonadati</taxon>
        <taxon>Pseudomonadota</taxon>
        <taxon>Gammaproteobacteria</taxon>
        <taxon>Pseudomonadales</taxon>
        <taxon>Marinobacteraceae</taxon>
        <taxon>Marinobacter</taxon>
    </lineage>
</organism>